<comment type="catalytic activity">
    <reaction evidence="5">
        <text>a 5'-end (N(2),N(7)-dimethyl 5'-triphosphoguanosine)-ribonucleoside in snRNA + S-adenosyl-L-methionine = a 5'-end (N(2),N(2),N(7)-trimethyl 5'-triphosphoguanosine)-ribonucleoside in snRNA + S-adenosyl-L-homocysteine + H(+)</text>
        <dbReference type="Rhea" id="RHEA:78479"/>
        <dbReference type="Rhea" id="RHEA-COMP:19087"/>
        <dbReference type="Rhea" id="RHEA-COMP:19089"/>
        <dbReference type="ChEBI" id="CHEBI:15378"/>
        <dbReference type="ChEBI" id="CHEBI:57856"/>
        <dbReference type="ChEBI" id="CHEBI:59789"/>
        <dbReference type="ChEBI" id="CHEBI:167623"/>
        <dbReference type="ChEBI" id="CHEBI:172880"/>
    </reaction>
    <physiologicalReaction direction="left-to-right" evidence="5">
        <dbReference type="Rhea" id="RHEA:78480"/>
    </physiologicalReaction>
</comment>
<dbReference type="InterPro" id="IPR019012">
    <property type="entry name" value="RNA_cap_Gua-N2-MeTrfase"/>
</dbReference>
<protein>
    <recommendedName>
        <fullName evidence="1">Trimethylguanosine synthase</fullName>
    </recommendedName>
    <alternativeName>
        <fullName evidence="7">Cap-specific guanine-N(2) methyltransferase</fullName>
    </alternativeName>
</protein>
<sequence length="53" mass="6027">MSEADTVFLSPPWGGPDYAKVETYDMKTMLRPHDGYTLFNVAKEIASRVVMFL</sequence>
<dbReference type="GO" id="GO:0071164">
    <property type="term" value="F:RNA cap trimethylguanosine synthase activity"/>
    <property type="evidence" value="ECO:0007669"/>
    <property type="project" value="TreeGrafter"/>
</dbReference>
<evidence type="ECO:0000256" key="3">
    <source>
        <dbReference type="ARBA" id="ARBA00047418"/>
    </source>
</evidence>
<comment type="catalytic activity">
    <reaction evidence="3">
        <text>a 5'-end (N(2),N(7)-dimethyl 5'-triphosphoguanosine)-ribonucleoside in snoRNA + S-adenosyl-L-methionine = a 5'-end (N(2),N(2),N(7)-trimethyl 5'-triphosphoguanosine)-ribonucleoside in snoRNA + S-adenosyl-L-homocysteine + H(+)</text>
        <dbReference type="Rhea" id="RHEA:78507"/>
        <dbReference type="Rhea" id="RHEA-COMP:19088"/>
        <dbReference type="Rhea" id="RHEA-COMP:19090"/>
        <dbReference type="ChEBI" id="CHEBI:15378"/>
        <dbReference type="ChEBI" id="CHEBI:57856"/>
        <dbReference type="ChEBI" id="CHEBI:59789"/>
        <dbReference type="ChEBI" id="CHEBI:167623"/>
        <dbReference type="ChEBI" id="CHEBI:172880"/>
    </reaction>
    <physiologicalReaction direction="left-to-right" evidence="3">
        <dbReference type="Rhea" id="RHEA:78508"/>
    </physiologicalReaction>
</comment>
<evidence type="ECO:0000256" key="7">
    <source>
        <dbReference type="ARBA" id="ARBA00049790"/>
    </source>
</evidence>
<comment type="similarity">
    <text evidence="2">Belongs to the methyltransferase superfamily. Trimethylguanosine synthase family.</text>
</comment>
<comment type="catalytic activity">
    <reaction evidence="6">
        <text>a 5'-end (N(7)-methyl 5'-triphosphoguanosine)-ribonucleoside in snRNA + S-adenosyl-L-methionine = a 5'-end (N(2),N(7)-dimethyl 5'-triphosphoguanosine)-ribonucleoside in snRNA + S-adenosyl-L-homocysteine + H(+)</text>
        <dbReference type="Rhea" id="RHEA:78471"/>
        <dbReference type="Rhea" id="RHEA-COMP:19085"/>
        <dbReference type="Rhea" id="RHEA-COMP:19087"/>
        <dbReference type="ChEBI" id="CHEBI:15378"/>
        <dbReference type="ChEBI" id="CHEBI:57856"/>
        <dbReference type="ChEBI" id="CHEBI:59789"/>
        <dbReference type="ChEBI" id="CHEBI:156461"/>
        <dbReference type="ChEBI" id="CHEBI:172880"/>
    </reaction>
    <physiologicalReaction direction="left-to-right" evidence="6">
        <dbReference type="Rhea" id="RHEA:78472"/>
    </physiologicalReaction>
</comment>
<dbReference type="GO" id="GO:0005634">
    <property type="term" value="C:nucleus"/>
    <property type="evidence" value="ECO:0007669"/>
    <property type="project" value="TreeGrafter"/>
</dbReference>
<evidence type="ECO:0000256" key="2">
    <source>
        <dbReference type="ARBA" id="ARBA00025783"/>
    </source>
</evidence>
<dbReference type="Gene3D" id="3.40.50.150">
    <property type="entry name" value="Vaccinia Virus protein VP39"/>
    <property type="match status" value="1"/>
</dbReference>
<proteinExistence type="inferred from homology"/>
<dbReference type="EMBL" id="LXQA010057143">
    <property type="protein sequence ID" value="MCI04969.1"/>
    <property type="molecule type" value="Genomic_DNA"/>
</dbReference>
<dbReference type="InterPro" id="IPR029063">
    <property type="entry name" value="SAM-dependent_MTases_sf"/>
</dbReference>
<dbReference type="PANTHER" id="PTHR14741">
    <property type="entry name" value="S-ADENOSYLMETHIONINE-DEPENDENT METHYLTRANSFERASE RELATED"/>
    <property type="match status" value="1"/>
</dbReference>
<evidence type="ECO:0000313" key="9">
    <source>
        <dbReference type="Proteomes" id="UP000265520"/>
    </source>
</evidence>
<keyword evidence="9" id="KW-1185">Reference proteome</keyword>
<reference evidence="8 9" key="1">
    <citation type="journal article" date="2018" name="Front. Plant Sci.">
        <title>Red Clover (Trifolium pratense) and Zigzag Clover (T. medium) - A Picture of Genomic Similarities and Differences.</title>
        <authorList>
            <person name="Dluhosova J."/>
            <person name="Istvanek J."/>
            <person name="Nedelnik J."/>
            <person name="Repkova J."/>
        </authorList>
    </citation>
    <scope>NUCLEOTIDE SEQUENCE [LARGE SCALE GENOMIC DNA]</scope>
    <source>
        <strain evidence="9">cv. 10/8</strain>
        <tissue evidence="8">Leaf</tissue>
    </source>
</reference>
<comment type="catalytic activity">
    <reaction evidence="4">
        <text>a 5'-end (N(7)-methyl 5'-triphosphoguanosine)-ribonucleoside in snoRNA + S-adenosyl-L-methionine = a 5'-end (N(2),N(7)-dimethyl 5'-triphosphoguanosine)-ribonucleoside in snoRNA + S-adenosyl-L-homocysteine + H(+)</text>
        <dbReference type="Rhea" id="RHEA:78475"/>
        <dbReference type="Rhea" id="RHEA-COMP:19086"/>
        <dbReference type="Rhea" id="RHEA-COMP:19088"/>
        <dbReference type="ChEBI" id="CHEBI:15378"/>
        <dbReference type="ChEBI" id="CHEBI:57856"/>
        <dbReference type="ChEBI" id="CHEBI:59789"/>
        <dbReference type="ChEBI" id="CHEBI:156461"/>
        <dbReference type="ChEBI" id="CHEBI:172880"/>
    </reaction>
    <physiologicalReaction direction="left-to-right" evidence="4">
        <dbReference type="Rhea" id="RHEA:78476"/>
    </physiologicalReaction>
</comment>
<dbReference type="PANTHER" id="PTHR14741:SF32">
    <property type="entry name" value="TRIMETHYLGUANOSINE SYNTHASE"/>
    <property type="match status" value="1"/>
</dbReference>
<evidence type="ECO:0000256" key="5">
    <source>
        <dbReference type="ARBA" id="ARBA00048763"/>
    </source>
</evidence>
<evidence type="ECO:0000256" key="1">
    <source>
        <dbReference type="ARBA" id="ARBA00018517"/>
    </source>
</evidence>
<dbReference type="Pfam" id="PF09445">
    <property type="entry name" value="Methyltransf_15"/>
    <property type="match status" value="1"/>
</dbReference>
<dbReference type="Proteomes" id="UP000265520">
    <property type="component" value="Unassembled WGS sequence"/>
</dbReference>
<dbReference type="AlphaFoldDB" id="A0A392P0N1"/>
<organism evidence="8 9">
    <name type="scientific">Trifolium medium</name>
    <dbReference type="NCBI Taxonomy" id="97028"/>
    <lineage>
        <taxon>Eukaryota</taxon>
        <taxon>Viridiplantae</taxon>
        <taxon>Streptophyta</taxon>
        <taxon>Embryophyta</taxon>
        <taxon>Tracheophyta</taxon>
        <taxon>Spermatophyta</taxon>
        <taxon>Magnoliopsida</taxon>
        <taxon>eudicotyledons</taxon>
        <taxon>Gunneridae</taxon>
        <taxon>Pentapetalae</taxon>
        <taxon>rosids</taxon>
        <taxon>fabids</taxon>
        <taxon>Fabales</taxon>
        <taxon>Fabaceae</taxon>
        <taxon>Papilionoideae</taxon>
        <taxon>50 kb inversion clade</taxon>
        <taxon>NPAAA clade</taxon>
        <taxon>Hologalegina</taxon>
        <taxon>IRL clade</taxon>
        <taxon>Trifolieae</taxon>
        <taxon>Trifolium</taxon>
    </lineage>
</organism>
<evidence type="ECO:0000256" key="6">
    <source>
        <dbReference type="ARBA" id="ARBA00049075"/>
    </source>
</evidence>
<feature type="non-terminal residue" evidence="8">
    <location>
        <position position="53"/>
    </location>
</feature>
<accession>A0A392P0N1</accession>
<comment type="caution">
    <text evidence="8">The sequence shown here is derived from an EMBL/GenBank/DDBJ whole genome shotgun (WGS) entry which is preliminary data.</text>
</comment>
<evidence type="ECO:0000256" key="4">
    <source>
        <dbReference type="ARBA" id="ARBA00048740"/>
    </source>
</evidence>
<name>A0A392P0N1_9FABA</name>
<evidence type="ECO:0000313" key="8">
    <source>
        <dbReference type="EMBL" id="MCI04969.1"/>
    </source>
</evidence>